<evidence type="ECO:0000313" key="2">
    <source>
        <dbReference type="EMBL" id="EXA29752.1"/>
    </source>
</evidence>
<dbReference type="AlphaFoldDB" id="W9NIB6"/>
<accession>W9NIB6</accession>
<evidence type="ECO:0000256" key="1">
    <source>
        <dbReference type="SAM" id="MobiDB-lite"/>
    </source>
</evidence>
<organism evidence="2">
    <name type="scientific">Fusarium oxysporum f. sp. pisi HDV247</name>
    <dbReference type="NCBI Taxonomy" id="1080344"/>
    <lineage>
        <taxon>Eukaryota</taxon>
        <taxon>Fungi</taxon>
        <taxon>Dikarya</taxon>
        <taxon>Ascomycota</taxon>
        <taxon>Pezizomycotina</taxon>
        <taxon>Sordariomycetes</taxon>
        <taxon>Hypocreomycetidae</taxon>
        <taxon>Hypocreales</taxon>
        <taxon>Nectriaceae</taxon>
        <taxon>Fusarium</taxon>
        <taxon>Fusarium oxysporum species complex</taxon>
    </lineage>
</organism>
<feature type="region of interest" description="Disordered" evidence="1">
    <location>
        <begin position="19"/>
        <end position="39"/>
    </location>
</feature>
<name>W9NIB6_FUSOX</name>
<reference evidence="2" key="2">
    <citation type="submission" date="2012-05" db="EMBL/GenBank/DDBJ databases">
        <title>Annotation of the Genome Sequence of Fusarium oxysporum HDV247.</title>
        <authorList>
            <consortium name="The Broad Institute Genomics Platform"/>
            <person name="Ma L.-J."/>
            <person name="Corby-Kistler H."/>
            <person name="Broz K."/>
            <person name="Gale L.R."/>
            <person name="Jonkers W."/>
            <person name="O'Donnell K."/>
            <person name="Ploetz R."/>
            <person name="Steinberg C."/>
            <person name="Schwartz D.C."/>
            <person name="VanEtten H."/>
            <person name="Zhou S."/>
            <person name="Young S.K."/>
            <person name="Zeng Q."/>
            <person name="Gargeya S."/>
            <person name="Fitzgerald M."/>
            <person name="Abouelleil A."/>
            <person name="Alvarado L."/>
            <person name="Chapman S.B."/>
            <person name="Gainer-Dewar J."/>
            <person name="Goldberg J."/>
            <person name="Griggs A."/>
            <person name="Gujja S."/>
            <person name="Hansen M."/>
            <person name="Howarth C."/>
            <person name="Imamovic A."/>
            <person name="Ireland A."/>
            <person name="Larimer J."/>
            <person name="McCowan C."/>
            <person name="Murphy C."/>
            <person name="Pearson M."/>
            <person name="Poon T.W."/>
            <person name="Priest M."/>
            <person name="Roberts A."/>
            <person name="Saif S."/>
            <person name="Shea T."/>
            <person name="Sykes S."/>
            <person name="Wortman J."/>
            <person name="Nusbaum C."/>
            <person name="Birren B."/>
        </authorList>
    </citation>
    <scope>NUCLEOTIDE SEQUENCE</scope>
    <source>
        <strain evidence="2">HDV247</strain>
    </source>
</reference>
<dbReference type="Proteomes" id="UP000030751">
    <property type="component" value="Unassembled WGS sequence"/>
</dbReference>
<dbReference type="EMBL" id="JH651086">
    <property type="protein sequence ID" value="EXA29752.1"/>
    <property type="molecule type" value="Genomic_DNA"/>
</dbReference>
<reference evidence="2" key="1">
    <citation type="submission" date="2011-10" db="EMBL/GenBank/DDBJ databases">
        <title>The Genome Sequence of Fusarium oxysporum HDV247.</title>
        <authorList>
            <consortium name="The Broad Institute Genome Sequencing Platform"/>
            <person name="Ma L.-J."/>
            <person name="Gale L.R."/>
            <person name="Schwartz D.C."/>
            <person name="Zhou S."/>
            <person name="Corby-Kistler H."/>
            <person name="Young S.K."/>
            <person name="Zeng Q."/>
            <person name="Gargeya S."/>
            <person name="Fitzgerald M."/>
            <person name="Haas B."/>
            <person name="Abouelleil A."/>
            <person name="Alvarado L."/>
            <person name="Arachchi H.M."/>
            <person name="Berlin A."/>
            <person name="Brown A."/>
            <person name="Chapman S.B."/>
            <person name="Chen Z."/>
            <person name="Dunbar C."/>
            <person name="Freedman E."/>
            <person name="Gearin G."/>
            <person name="Goldberg J."/>
            <person name="Griggs A."/>
            <person name="Gujja S."/>
            <person name="Heiman D."/>
            <person name="Howarth C."/>
            <person name="Larson L."/>
            <person name="Lui A."/>
            <person name="MacDonald P.J.P."/>
            <person name="Montmayeur A."/>
            <person name="Murphy C."/>
            <person name="Neiman D."/>
            <person name="Pearson M."/>
            <person name="Priest M."/>
            <person name="Roberts A."/>
            <person name="Saif S."/>
            <person name="Shea T."/>
            <person name="Shenoy N."/>
            <person name="Sisk P."/>
            <person name="Stolte C."/>
            <person name="Sykes S."/>
            <person name="Wortman J."/>
            <person name="Nusbaum C."/>
            <person name="Birren B."/>
        </authorList>
    </citation>
    <scope>NUCLEOTIDE SEQUENCE [LARGE SCALE GENOMIC DNA]</scope>
    <source>
        <strain evidence="2">HDV247</strain>
    </source>
</reference>
<dbReference type="HOGENOM" id="CLU_2399751_0_0_1"/>
<protein>
    <submittedName>
        <fullName evidence="2">Uncharacterized protein</fullName>
    </submittedName>
</protein>
<sequence>MDLIVLSRPVQTIKTGPTMVLRNPQTRPSLGGLDQTKTKSDQTIPITGLRAGVIDDLDELFLPVEESTGTGADETSWVAVGCVGKEMDERGWE</sequence>
<gene>
    <name evidence="2" type="ORF">FOVG_18800</name>
</gene>
<proteinExistence type="predicted"/>